<evidence type="ECO:0000313" key="3">
    <source>
        <dbReference type="Proteomes" id="UP001215598"/>
    </source>
</evidence>
<evidence type="ECO:0000256" key="1">
    <source>
        <dbReference type="ARBA" id="ARBA00022801"/>
    </source>
</evidence>
<proteinExistence type="predicted"/>
<dbReference type="EMBL" id="JARKIB010000040">
    <property type="protein sequence ID" value="KAJ7759234.1"/>
    <property type="molecule type" value="Genomic_DNA"/>
</dbReference>
<dbReference type="Gene3D" id="3.40.50.1820">
    <property type="entry name" value="alpha/beta hydrolase"/>
    <property type="match status" value="2"/>
</dbReference>
<accession>A0AAD7NGT0</accession>
<keyword evidence="3" id="KW-1185">Reference proteome</keyword>
<dbReference type="AlphaFoldDB" id="A0AAD7NGT0"/>
<dbReference type="GO" id="GO:0016787">
    <property type="term" value="F:hydrolase activity"/>
    <property type="evidence" value="ECO:0007669"/>
    <property type="project" value="UniProtKB-KW"/>
</dbReference>
<gene>
    <name evidence="2" type="ORF">B0H16DRAFT_1885143</name>
</gene>
<reference evidence="2" key="1">
    <citation type="submission" date="2023-03" db="EMBL/GenBank/DDBJ databases">
        <title>Massive genome expansion in bonnet fungi (Mycena s.s.) driven by repeated elements and novel gene families across ecological guilds.</title>
        <authorList>
            <consortium name="Lawrence Berkeley National Laboratory"/>
            <person name="Harder C.B."/>
            <person name="Miyauchi S."/>
            <person name="Viragh M."/>
            <person name="Kuo A."/>
            <person name="Thoen E."/>
            <person name="Andreopoulos B."/>
            <person name="Lu D."/>
            <person name="Skrede I."/>
            <person name="Drula E."/>
            <person name="Henrissat B."/>
            <person name="Morin E."/>
            <person name="Kohler A."/>
            <person name="Barry K."/>
            <person name="LaButti K."/>
            <person name="Morin E."/>
            <person name="Salamov A."/>
            <person name="Lipzen A."/>
            <person name="Mereny Z."/>
            <person name="Hegedus B."/>
            <person name="Baldrian P."/>
            <person name="Stursova M."/>
            <person name="Weitz H."/>
            <person name="Taylor A."/>
            <person name="Grigoriev I.V."/>
            <person name="Nagy L.G."/>
            <person name="Martin F."/>
            <person name="Kauserud H."/>
        </authorList>
    </citation>
    <scope>NUCLEOTIDE SEQUENCE</scope>
    <source>
        <strain evidence="2">CBHHK182m</strain>
    </source>
</reference>
<protein>
    <submittedName>
        <fullName evidence="2">Alpha beta-hydrolase</fullName>
    </submittedName>
</protein>
<dbReference type="InterPro" id="IPR050300">
    <property type="entry name" value="GDXG_lipolytic_enzyme"/>
</dbReference>
<dbReference type="InterPro" id="IPR029058">
    <property type="entry name" value="AB_hydrolase_fold"/>
</dbReference>
<evidence type="ECO:0000313" key="2">
    <source>
        <dbReference type="EMBL" id="KAJ7759234.1"/>
    </source>
</evidence>
<name>A0AAD7NGT0_9AGAR</name>
<dbReference type="SUPFAM" id="SSF53474">
    <property type="entry name" value="alpha/beta-Hydrolases"/>
    <property type="match status" value="1"/>
</dbReference>
<comment type="caution">
    <text evidence="2">The sequence shown here is derived from an EMBL/GenBank/DDBJ whole genome shotgun (WGS) entry which is preliminary data.</text>
</comment>
<dbReference type="Proteomes" id="UP001215598">
    <property type="component" value="Unassembled WGS sequence"/>
</dbReference>
<keyword evidence="1" id="KW-0378">Hydrolase</keyword>
<dbReference type="PANTHER" id="PTHR48081">
    <property type="entry name" value="AB HYDROLASE SUPERFAMILY PROTEIN C4A8.06C"/>
    <property type="match status" value="1"/>
</dbReference>
<dbReference type="PANTHER" id="PTHR48081:SF31">
    <property type="entry name" value="STERYL ACETYL HYDROLASE MUG81-RELATED"/>
    <property type="match status" value="1"/>
</dbReference>
<sequence>MHVPHLTFSERLAMNLTLLRLPFFLIYVSLLGHHYSKRANGRPLNRILNGETAYFVLSHLSIRQLQAVSGSSLVGYAKWGKGRKIKQGVDELSVEGDSDSHARIMWVGPRETEFVVIYCHGGGFVGPLSDFQVEFWYRMQQALLARNKLNLGVAILQYSTYPAPFPTQLNQLLSAIQHIMSTGLVGYILHPSPLVALSPSPSELSGFAGMCLISPWSMPIDIHTEDDSFDLVPSECLGLWIDTYLSTMPASHHVYAQPDTVPSAGGWFAGLNTITRRILITAGRNEVLYSSFVRLSEAMDACVKLDVQTGGVHYDAMFDKYWHEVKGAAPG</sequence>
<organism evidence="2 3">
    <name type="scientific">Mycena metata</name>
    <dbReference type="NCBI Taxonomy" id="1033252"/>
    <lineage>
        <taxon>Eukaryota</taxon>
        <taxon>Fungi</taxon>
        <taxon>Dikarya</taxon>
        <taxon>Basidiomycota</taxon>
        <taxon>Agaricomycotina</taxon>
        <taxon>Agaricomycetes</taxon>
        <taxon>Agaricomycetidae</taxon>
        <taxon>Agaricales</taxon>
        <taxon>Marasmiineae</taxon>
        <taxon>Mycenaceae</taxon>
        <taxon>Mycena</taxon>
    </lineage>
</organism>